<dbReference type="InterPro" id="IPR004843">
    <property type="entry name" value="Calcineurin-like_PHP"/>
</dbReference>
<dbReference type="Pfam" id="PF16656">
    <property type="entry name" value="Pur_ac_phosph_N"/>
    <property type="match status" value="1"/>
</dbReference>
<dbReference type="Pfam" id="PF00149">
    <property type="entry name" value="Metallophos"/>
    <property type="match status" value="1"/>
</dbReference>
<dbReference type="PANTHER" id="PTHR45867:SF3">
    <property type="entry name" value="ACID PHOSPHATASE TYPE 7"/>
    <property type="match status" value="1"/>
</dbReference>
<proteinExistence type="predicted"/>
<organism evidence="4 5">
    <name type="scientific">Corynebacterium sanguinis</name>
    <dbReference type="NCBI Taxonomy" id="2594913"/>
    <lineage>
        <taxon>Bacteria</taxon>
        <taxon>Bacillati</taxon>
        <taxon>Actinomycetota</taxon>
        <taxon>Actinomycetes</taxon>
        <taxon>Mycobacteriales</taxon>
        <taxon>Corynebacteriaceae</taxon>
        <taxon>Corynebacterium</taxon>
    </lineage>
</organism>
<name>A0A6C1TYI2_9CORY</name>
<dbReference type="AlphaFoldDB" id="A0A6C1TYI2"/>
<dbReference type="Proteomes" id="UP000336646">
    <property type="component" value="Unassembled WGS sequence"/>
</dbReference>
<feature type="domain" description="Purple acid phosphatase N-terminal" evidence="3">
    <location>
        <begin position="58"/>
        <end position="138"/>
    </location>
</feature>
<accession>A0A6C1TYI2</accession>
<comment type="caution">
    <text evidence="4">The sequence shown here is derived from an EMBL/GenBank/DDBJ whole genome shotgun (WGS) entry which is preliminary data.</text>
</comment>
<dbReference type="EMBL" id="RXIR01000007">
    <property type="protein sequence ID" value="TVS29083.1"/>
    <property type="molecule type" value="Genomic_DNA"/>
</dbReference>
<keyword evidence="1" id="KW-0732">Signal</keyword>
<feature type="chain" id="PRO_5025410094" evidence="1">
    <location>
        <begin position="24"/>
        <end position="461"/>
    </location>
</feature>
<gene>
    <name evidence="4" type="ORF">EKI59_04535</name>
</gene>
<protein>
    <submittedName>
        <fullName evidence="4">Metallophosphoesterase family protein</fullName>
    </submittedName>
</protein>
<dbReference type="PANTHER" id="PTHR45867">
    <property type="entry name" value="PURPLE ACID PHOSPHATASE"/>
    <property type="match status" value="1"/>
</dbReference>
<dbReference type="GO" id="GO:0003993">
    <property type="term" value="F:acid phosphatase activity"/>
    <property type="evidence" value="ECO:0007669"/>
    <property type="project" value="InterPro"/>
</dbReference>
<dbReference type="SUPFAM" id="SSF56300">
    <property type="entry name" value="Metallo-dependent phosphatases"/>
    <property type="match status" value="1"/>
</dbReference>
<dbReference type="InterPro" id="IPR015914">
    <property type="entry name" value="PAPs_N"/>
</dbReference>
<evidence type="ECO:0000259" key="2">
    <source>
        <dbReference type="Pfam" id="PF00149"/>
    </source>
</evidence>
<reference evidence="4 5" key="1">
    <citation type="submission" date="2018-12" db="EMBL/GenBank/DDBJ databases">
        <title>Corynebacterium sanguinis sp. nov., a clinically-associated and environmental corynebacterium.</title>
        <authorList>
            <person name="Gonzales-Siles L."/>
            <person name="Jaen-Luchoro D."/>
            <person name="Cardew S."/>
            <person name="Inganas E."/>
            <person name="Ohlen M."/>
            <person name="Jensie-Markopolous S."/>
            <person name="Pinyeiro-Iglesias B."/>
            <person name="Molin K."/>
            <person name="Skovbjerg S."/>
            <person name="Svensson-Stadler L."/>
            <person name="Funke G."/>
            <person name="Moore E.R.B."/>
        </authorList>
    </citation>
    <scope>NUCLEOTIDE SEQUENCE [LARGE SCALE GENOMIC DNA]</scope>
    <source>
        <strain evidence="4 5">58734</strain>
    </source>
</reference>
<feature type="signal peptide" evidence="1">
    <location>
        <begin position="1"/>
        <end position="23"/>
    </location>
</feature>
<evidence type="ECO:0000259" key="3">
    <source>
        <dbReference type="Pfam" id="PF16656"/>
    </source>
</evidence>
<evidence type="ECO:0000313" key="4">
    <source>
        <dbReference type="EMBL" id="TVS29083.1"/>
    </source>
</evidence>
<sequence>MMRKTLTAAAVALSLIVPPVANAQMSSSTSGSSIAPGSSAPATGAVSGPIFRAVTGIGADEKSVNFSWRSTYTGDEVVRIHPVSNPDAVIEVAGREADYGAIAYLSRFAEVSDLTPGETYSYQIGSDAGGFSAPESFTIDDGDDSWKFVAVTDAQIGVNLKVAEQGATWRTTAGNAAAANPDASLFVSLGDQVEGWGDLIGGSGQYNEFFSAPQLRTYRFAAIEGNHETYPSDLASRHFKEHWNLPNEQGDTSNYFFEQNNALFIALNSNRKDDAGLAEQAQFVRDTVAAHGGDKDWVIVLNHFAFHSHGGRYTDPDIVRMRERLSPVFSEVGVDLVLNGHDHMYNRSHLMNGLTPRVPEALAAPGDVLQKEDGEVLYLTFSTAGGGKFYDFEGNDGNEYPGMTLKQSRAAGLNQPTIALWNQDYTPDYAVVEVEGDTLHVRSINSFDGTVVDDVTLTPAN</sequence>
<dbReference type="GO" id="GO:0046872">
    <property type="term" value="F:metal ion binding"/>
    <property type="evidence" value="ECO:0007669"/>
    <property type="project" value="InterPro"/>
</dbReference>
<dbReference type="Gene3D" id="3.60.21.10">
    <property type="match status" value="1"/>
</dbReference>
<dbReference type="OrthoDB" id="9804511at2"/>
<dbReference type="RefSeq" id="WP_144772881.1">
    <property type="nucleotide sequence ID" value="NZ_RXIR01000007.1"/>
</dbReference>
<evidence type="ECO:0000256" key="1">
    <source>
        <dbReference type="SAM" id="SignalP"/>
    </source>
</evidence>
<feature type="domain" description="Calcineurin-like phosphoesterase" evidence="2">
    <location>
        <begin position="177"/>
        <end position="345"/>
    </location>
</feature>
<dbReference type="InterPro" id="IPR029052">
    <property type="entry name" value="Metallo-depent_PP-like"/>
</dbReference>
<evidence type="ECO:0000313" key="5">
    <source>
        <dbReference type="Proteomes" id="UP000336646"/>
    </source>
</evidence>